<dbReference type="HOGENOM" id="CLU_170969_0_0_9"/>
<dbReference type="Proteomes" id="UP000033163">
    <property type="component" value="Chromosome I"/>
</dbReference>
<dbReference type="RefSeq" id="WP_020425739.1">
    <property type="nucleotide sequence ID" value="NZ_AGBD01000028.1"/>
</dbReference>
<gene>
    <name evidence="1" type="ORF">PRIO_0225</name>
</gene>
<dbReference type="PATRIC" id="fig|1073571.4.peg.209"/>
<organism evidence="1 2">
    <name type="scientific">Paenibacillus riograndensis SBR5</name>
    <dbReference type="NCBI Taxonomy" id="1073571"/>
    <lineage>
        <taxon>Bacteria</taxon>
        <taxon>Bacillati</taxon>
        <taxon>Bacillota</taxon>
        <taxon>Bacilli</taxon>
        <taxon>Bacillales</taxon>
        <taxon>Paenibacillaceae</taxon>
        <taxon>Paenibacillus</taxon>
        <taxon>Paenibacillus sonchi group</taxon>
    </lineage>
</organism>
<reference evidence="2" key="1">
    <citation type="submission" date="2015-03" db="EMBL/GenBank/DDBJ databases">
        <authorList>
            <person name="Wibberg D."/>
        </authorList>
    </citation>
    <scope>NUCLEOTIDE SEQUENCE [LARGE SCALE GENOMIC DNA]</scope>
</reference>
<accession>A0A0E4CU30</accession>
<proteinExistence type="predicted"/>
<evidence type="ECO:0000313" key="2">
    <source>
        <dbReference type="Proteomes" id="UP000033163"/>
    </source>
</evidence>
<sequence>MMRGKLPFPKWILKTPVEVFRTRTSEDGEPVEELIFSGLCSYDARSKQKLDKERRLVTLAGKVIIQGDILPGELIEGLVRIDGAERNIFSALRPPNPDGSVFSTELELM</sequence>
<protein>
    <submittedName>
        <fullName evidence="1">Uncharacterized protein</fullName>
    </submittedName>
</protein>
<dbReference type="AlphaFoldDB" id="A0A0E4CU30"/>
<name>A0A0E4CU30_9BACL</name>
<dbReference type="KEGG" id="pri:PRIO_0225"/>
<dbReference type="EMBL" id="LN831776">
    <property type="protein sequence ID" value="CQR51479.1"/>
    <property type="molecule type" value="Genomic_DNA"/>
</dbReference>
<evidence type="ECO:0000313" key="1">
    <source>
        <dbReference type="EMBL" id="CQR51479.1"/>
    </source>
</evidence>